<evidence type="ECO:0000256" key="3">
    <source>
        <dbReference type="ARBA" id="ARBA00022692"/>
    </source>
</evidence>
<evidence type="ECO:0000256" key="13">
    <source>
        <dbReference type="ARBA" id="ARBA00047556"/>
    </source>
</evidence>
<feature type="domain" description="Fatty acid hydroxylase" evidence="15">
    <location>
        <begin position="495"/>
        <end position="626"/>
    </location>
</feature>
<dbReference type="PANTHER" id="PTHR21624">
    <property type="entry name" value="STEROL DESATURASE-RELATED PROTEIN"/>
    <property type="match status" value="1"/>
</dbReference>
<feature type="transmembrane region" description="Helical" evidence="14">
    <location>
        <begin position="799"/>
        <end position="820"/>
    </location>
</feature>
<feature type="domain" description="Alkylglycerol monooxygenase C-terminal" evidence="16">
    <location>
        <begin position="715"/>
        <end position="782"/>
    </location>
</feature>
<comment type="catalytic activity">
    <reaction evidence="13">
        <text>1-O-(1,2-saturated-alkyl)-sn-glycerol + (6R)-L-erythro-5,6,7,8-tetrahydrobiopterin + O2 = a 1-(1-hydroxyalkyl)-sn-glycerol + (6R)-L-erythro-6,7-dihydrobiopterin + H2O</text>
        <dbReference type="Rhea" id="RHEA:36255"/>
        <dbReference type="ChEBI" id="CHEBI:15377"/>
        <dbReference type="ChEBI" id="CHEBI:15379"/>
        <dbReference type="ChEBI" id="CHEBI:43120"/>
        <dbReference type="ChEBI" id="CHEBI:59560"/>
        <dbReference type="ChEBI" id="CHEBI:73418"/>
        <dbReference type="ChEBI" id="CHEBI:83957"/>
        <dbReference type="EC" id="1.14.16.5"/>
    </reaction>
</comment>
<feature type="non-terminal residue" evidence="17">
    <location>
        <position position="1"/>
    </location>
</feature>
<evidence type="ECO:0000256" key="5">
    <source>
        <dbReference type="ARBA" id="ARBA00022989"/>
    </source>
</evidence>
<keyword evidence="4" id="KW-0256">Endoplasmic reticulum</keyword>
<dbReference type="InterPro" id="IPR056853">
    <property type="entry name" value="AGMP_C"/>
</dbReference>
<keyword evidence="18" id="KW-1185">Reference proteome</keyword>
<keyword evidence="6" id="KW-0560">Oxidoreductase</keyword>
<feature type="transmembrane region" description="Helical" evidence="14">
    <location>
        <begin position="545"/>
        <end position="565"/>
    </location>
</feature>
<evidence type="ECO:0000256" key="2">
    <source>
        <dbReference type="ARBA" id="ARBA00004477"/>
    </source>
</evidence>
<evidence type="ECO:0000259" key="15">
    <source>
        <dbReference type="Pfam" id="PF04116"/>
    </source>
</evidence>
<accession>A0ABN8N884</accession>
<evidence type="ECO:0000313" key="17">
    <source>
        <dbReference type="EMBL" id="CAH3042599.1"/>
    </source>
</evidence>
<dbReference type="Pfam" id="PF24858">
    <property type="entry name" value="AGMP_C"/>
    <property type="match status" value="2"/>
</dbReference>
<evidence type="ECO:0000256" key="11">
    <source>
        <dbReference type="ARBA" id="ARBA00039026"/>
    </source>
</evidence>
<comment type="caution">
    <text evidence="17">The sequence shown here is derived from an EMBL/GenBank/DDBJ whole genome shotgun (WGS) entry which is preliminary data.</text>
</comment>
<feature type="transmembrane region" description="Helical" evidence="14">
    <location>
        <begin position="418"/>
        <end position="439"/>
    </location>
</feature>
<keyword evidence="7" id="KW-0408">Iron</keyword>
<dbReference type="Proteomes" id="UP001159405">
    <property type="component" value="Unassembled WGS sequence"/>
</dbReference>
<comment type="cofactor">
    <cofactor evidence="1">
        <name>Fe cation</name>
        <dbReference type="ChEBI" id="CHEBI:24875"/>
    </cofactor>
</comment>
<dbReference type="InterPro" id="IPR006694">
    <property type="entry name" value="Fatty_acid_hydroxylase"/>
</dbReference>
<keyword evidence="8" id="KW-0443">Lipid metabolism</keyword>
<keyword evidence="9 14" id="KW-0472">Membrane</keyword>
<feature type="transmembrane region" description="Helical" evidence="14">
    <location>
        <begin position="713"/>
        <end position="731"/>
    </location>
</feature>
<name>A0ABN8N884_9CNID</name>
<evidence type="ECO:0000256" key="14">
    <source>
        <dbReference type="SAM" id="Phobius"/>
    </source>
</evidence>
<keyword evidence="5 14" id="KW-1133">Transmembrane helix</keyword>
<feature type="transmembrane region" description="Helical" evidence="14">
    <location>
        <begin position="72"/>
        <end position="96"/>
    </location>
</feature>
<comment type="subcellular location">
    <subcellularLocation>
        <location evidence="2">Endoplasmic reticulum membrane</location>
        <topology evidence="2">Multi-pass membrane protein</topology>
    </subcellularLocation>
</comment>
<dbReference type="InterPro" id="IPR051689">
    <property type="entry name" value="Sterol_desaturase/TMEM195"/>
</dbReference>
<gene>
    <name evidence="17" type="ORF">PLOB_00001014</name>
</gene>
<dbReference type="EC" id="1.14.16.5" evidence="11"/>
<sequence length="828" mass="95230">QSLLGNISFLQGSRRFLYAVTPKETSFEKLGDVPDYLNEAIPFFLGAIALEYILAFLADLPRARLNDAFSSVSAGVFSQLSKIIVLSAELALYVFVYDNFHLVTLPWDSPWTWYICFIGVDFIYYWFHRAAHEINIFWAAHQAHHSSEDYNLTTALRQSVVQNYTSAIFYMPLALAVPPSIFCVHAQFNMLYQFWIHTEIVRSLGPLEYIFNTPSHHRVHHGRNPYCIDKNYGGTFIIWDRLFGTFQAETNEEIAYGLVHPLASWDPVWIQLCHFSHVWKTFWETSGVMNKLFVVFKGPGWTPGSPRLGDPADLPEIEYPIRKYDNSLSFCGTMYALVHFAVAIVAYQLLIARRMGMSQLHVAGVISYFLFTMSSVGALFDNKWYAPYVELFRCLLFLIVDLVLSSQNLDTGVLPTKYIGAVPFFLGAIALEYILAFLADLPRARLNDAFTSISAGVYSQLSRVIVSSVELALYVFVYDNFHLVTLPWDSPWTWYICLFGVDFFYYWFHRAAHEINILWAAHQVHHSSEDYNLTTALRQSVVQQYLTAIFYVPLALAVPPSVFWVHVQFNLLYQFWIHTEIVRSLGPLEYIFNTPSHHRVHHGRNPFCIDKNYGGTFIIWDRMFGTFQAETNEEIAYGLVHPLDSWDPIWTQLCHSSHIWKTFWETSGVSNKLSVIYKGPGWTPGSPRLGDPAHLPEIEYPIQKYNNSLPFCGTMYVLVHFAVAIVAYQLLIARKMEMTQLHVLGVISYFLYTISSFGALFDNKWYAQYMELFRCLLFLIVDLFLSSQNLDTGVLPTKYIGMIRGIFIVSALFWITGSFMSTKNIKTE</sequence>
<evidence type="ECO:0000313" key="18">
    <source>
        <dbReference type="Proteomes" id="UP001159405"/>
    </source>
</evidence>
<feature type="transmembrane region" description="Helical" evidence="14">
    <location>
        <begin position="492"/>
        <end position="508"/>
    </location>
</feature>
<dbReference type="EMBL" id="CALNXK010000010">
    <property type="protein sequence ID" value="CAH3042599.1"/>
    <property type="molecule type" value="Genomic_DNA"/>
</dbReference>
<reference evidence="17 18" key="1">
    <citation type="submission" date="2022-05" db="EMBL/GenBank/DDBJ databases">
        <authorList>
            <consortium name="Genoscope - CEA"/>
            <person name="William W."/>
        </authorList>
    </citation>
    <scope>NUCLEOTIDE SEQUENCE [LARGE SCALE GENOMIC DNA]</scope>
</reference>
<protein>
    <recommendedName>
        <fullName evidence="12">Alkylglycerol monooxygenase</fullName>
        <ecNumber evidence="11">1.14.16.5</ecNumber>
    </recommendedName>
</protein>
<feature type="domain" description="Alkylglycerol monooxygenase C-terminal" evidence="16">
    <location>
        <begin position="334"/>
        <end position="400"/>
    </location>
</feature>
<comment type="similarity">
    <text evidence="10">Belongs to the sterol desaturase family. TMEM195 subfamily.</text>
</comment>
<feature type="transmembrane region" description="Helical" evidence="14">
    <location>
        <begin position="743"/>
        <end position="761"/>
    </location>
</feature>
<evidence type="ECO:0000256" key="4">
    <source>
        <dbReference type="ARBA" id="ARBA00022824"/>
    </source>
</evidence>
<feature type="transmembrane region" description="Helical" evidence="14">
    <location>
        <begin position="460"/>
        <end position="477"/>
    </location>
</feature>
<dbReference type="Pfam" id="PF04116">
    <property type="entry name" value="FA_hydroxylase"/>
    <property type="match status" value="2"/>
</dbReference>
<evidence type="ECO:0000259" key="16">
    <source>
        <dbReference type="Pfam" id="PF24858"/>
    </source>
</evidence>
<dbReference type="PANTHER" id="PTHR21624:SF1">
    <property type="entry name" value="ALKYLGLYCEROL MONOOXYGENASE"/>
    <property type="match status" value="1"/>
</dbReference>
<evidence type="ECO:0000256" key="6">
    <source>
        <dbReference type="ARBA" id="ARBA00023002"/>
    </source>
</evidence>
<evidence type="ECO:0000256" key="8">
    <source>
        <dbReference type="ARBA" id="ARBA00023098"/>
    </source>
</evidence>
<feature type="transmembrane region" description="Helical" evidence="14">
    <location>
        <begin position="40"/>
        <end position="60"/>
    </location>
</feature>
<feature type="transmembrane region" description="Helical" evidence="14">
    <location>
        <begin position="111"/>
        <end position="127"/>
    </location>
</feature>
<feature type="transmembrane region" description="Helical" evidence="14">
    <location>
        <begin position="328"/>
        <end position="350"/>
    </location>
</feature>
<proteinExistence type="inferred from homology"/>
<evidence type="ECO:0000256" key="9">
    <source>
        <dbReference type="ARBA" id="ARBA00023136"/>
    </source>
</evidence>
<evidence type="ECO:0000256" key="10">
    <source>
        <dbReference type="ARBA" id="ARBA00038190"/>
    </source>
</evidence>
<keyword evidence="3 14" id="KW-0812">Transmembrane</keyword>
<feature type="transmembrane region" description="Helical" evidence="14">
    <location>
        <begin position="362"/>
        <end position="380"/>
    </location>
</feature>
<evidence type="ECO:0000256" key="12">
    <source>
        <dbReference type="ARBA" id="ARBA00040992"/>
    </source>
</evidence>
<organism evidence="17 18">
    <name type="scientific">Porites lobata</name>
    <dbReference type="NCBI Taxonomy" id="104759"/>
    <lineage>
        <taxon>Eukaryota</taxon>
        <taxon>Metazoa</taxon>
        <taxon>Cnidaria</taxon>
        <taxon>Anthozoa</taxon>
        <taxon>Hexacorallia</taxon>
        <taxon>Scleractinia</taxon>
        <taxon>Fungiina</taxon>
        <taxon>Poritidae</taxon>
        <taxon>Porites</taxon>
    </lineage>
</organism>
<evidence type="ECO:0000256" key="1">
    <source>
        <dbReference type="ARBA" id="ARBA00001962"/>
    </source>
</evidence>
<feature type="domain" description="Fatty acid hydroxylase" evidence="15">
    <location>
        <begin position="114"/>
        <end position="245"/>
    </location>
</feature>
<evidence type="ECO:0000256" key="7">
    <source>
        <dbReference type="ARBA" id="ARBA00023004"/>
    </source>
</evidence>